<feature type="compositionally biased region" description="Pro residues" evidence="1">
    <location>
        <begin position="34"/>
        <end position="44"/>
    </location>
</feature>
<keyword evidence="3" id="KW-1185">Reference proteome</keyword>
<evidence type="ECO:0000256" key="1">
    <source>
        <dbReference type="SAM" id="MobiDB-lite"/>
    </source>
</evidence>
<proteinExistence type="predicted"/>
<comment type="caution">
    <text evidence="2">The sequence shown here is derived from an EMBL/GenBank/DDBJ whole genome shotgun (WGS) entry which is preliminary data.</text>
</comment>
<reference evidence="2 3" key="1">
    <citation type="journal article" date="2015" name="Genome Biol.">
        <title>Comparative genomics of Steinernema reveals deeply conserved gene regulatory networks.</title>
        <authorList>
            <person name="Dillman A.R."/>
            <person name="Macchietto M."/>
            <person name="Porter C.F."/>
            <person name="Rogers A."/>
            <person name="Williams B."/>
            <person name="Antoshechkin I."/>
            <person name="Lee M.M."/>
            <person name="Goodwin Z."/>
            <person name="Lu X."/>
            <person name="Lewis E.E."/>
            <person name="Goodrich-Blair H."/>
            <person name="Stock S.P."/>
            <person name="Adams B.J."/>
            <person name="Sternberg P.W."/>
            <person name="Mortazavi A."/>
        </authorList>
    </citation>
    <scope>NUCLEOTIDE SEQUENCE [LARGE SCALE GENOMIC DNA]</scope>
    <source>
        <strain evidence="2 3">ALL</strain>
    </source>
</reference>
<evidence type="ECO:0000313" key="2">
    <source>
        <dbReference type="EMBL" id="TKR80567.1"/>
    </source>
</evidence>
<dbReference type="Proteomes" id="UP000298663">
    <property type="component" value="Unassembled WGS sequence"/>
</dbReference>
<dbReference type="EMBL" id="AZBU02000004">
    <property type="protein sequence ID" value="TKR80567.1"/>
    <property type="molecule type" value="Genomic_DNA"/>
</dbReference>
<gene>
    <name evidence="2" type="ORF">L596_014624</name>
</gene>
<reference evidence="2 3" key="2">
    <citation type="journal article" date="2019" name="G3 (Bethesda)">
        <title>Hybrid Assembly of the Genome of the Entomopathogenic Nematode Steinernema carpocapsae Identifies the X-Chromosome.</title>
        <authorList>
            <person name="Serra L."/>
            <person name="Macchietto M."/>
            <person name="Macias-Munoz A."/>
            <person name="McGill C.J."/>
            <person name="Rodriguez I.M."/>
            <person name="Rodriguez B."/>
            <person name="Murad R."/>
            <person name="Mortazavi A."/>
        </authorList>
    </citation>
    <scope>NUCLEOTIDE SEQUENCE [LARGE SCALE GENOMIC DNA]</scope>
    <source>
        <strain evidence="2 3">ALL</strain>
    </source>
</reference>
<feature type="region of interest" description="Disordered" evidence="1">
    <location>
        <begin position="1"/>
        <end position="94"/>
    </location>
</feature>
<protein>
    <submittedName>
        <fullName evidence="2">Uncharacterized protein</fullName>
    </submittedName>
</protein>
<accession>A0A4U5NCF8</accession>
<sequence length="94" mass="10117">MEAADSSSLRASTYAPISRTRPSSSPPSAERPSLTPPPRSPSPSPLRRTRAPPEVRKGPCQTPQSPYGKRGCPAHKPSPPSNSPQAYSVWKVDR</sequence>
<feature type="compositionally biased region" description="Low complexity" evidence="1">
    <location>
        <begin position="16"/>
        <end position="33"/>
    </location>
</feature>
<evidence type="ECO:0000313" key="3">
    <source>
        <dbReference type="Proteomes" id="UP000298663"/>
    </source>
</evidence>
<organism evidence="2 3">
    <name type="scientific">Steinernema carpocapsae</name>
    <name type="common">Entomopathogenic nematode</name>
    <dbReference type="NCBI Taxonomy" id="34508"/>
    <lineage>
        <taxon>Eukaryota</taxon>
        <taxon>Metazoa</taxon>
        <taxon>Ecdysozoa</taxon>
        <taxon>Nematoda</taxon>
        <taxon>Chromadorea</taxon>
        <taxon>Rhabditida</taxon>
        <taxon>Tylenchina</taxon>
        <taxon>Panagrolaimomorpha</taxon>
        <taxon>Strongyloidoidea</taxon>
        <taxon>Steinernematidae</taxon>
        <taxon>Steinernema</taxon>
    </lineage>
</organism>
<dbReference type="AlphaFoldDB" id="A0A4U5NCF8"/>
<feature type="compositionally biased region" description="Polar residues" evidence="1">
    <location>
        <begin position="1"/>
        <end position="11"/>
    </location>
</feature>
<name>A0A4U5NCF8_STECR</name>